<accession>A0ABV6RDE4</accession>
<reference evidence="5 6" key="1">
    <citation type="submission" date="2024-09" db="EMBL/GenBank/DDBJ databases">
        <authorList>
            <person name="Sun Q."/>
            <person name="Mori K."/>
        </authorList>
    </citation>
    <scope>NUCLEOTIDE SEQUENCE [LARGE SCALE GENOMIC DNA]</scope>
    <source>
        <strain evidence="5 6">CICC 10874</strain>
    </source>
</reference>
<dbReference type="Pfam" id="PF13377">
    <property type="entry name" value="Peripla_BP_3"/>
    <property type="match status" value="1"/>
</dbReference>
<dbReference type="InterPro" id="IPR028082">
    <property type="entry name" value="Peripla_BP_I"/>
</dbReference>
<dbReference type="RefSeq" id="WP_376981612.1">
    <property type="nucleotide sequence ID" value="NZ_JBHLSV010000017.1"/>
</dbReference>
<comment type="caution">
    <text evidence="5">The sequence shown here is derived from an EMBL/GenBank/DDBJ whole genome shotgun (WGS) entry which is preliminary data.</text>
</comment>
<dbReference type="CDD" id="cd06288">
    <property type="entry name" value="PBP1_sucrose_transcription_regulator"/>
    <property type="match status" value="1"/>
</dbReference>
<keyword evidence="2 5" id="KW-0238">DNA-binding</keyword>
<keyword evidence="1" id="KW-0805">Transcription regulation</keyword>
<dbReference type="SUPFAM" id="SSF47413">
    <property type="entry name" value="lambda repressor-like DNA-binding domains"/>
    <property type="match status" value="1"/>
</dbReference>
<feature type="domain" description="HTH lacI-type" evidence="4">
    <location>
        <begin position="10"/>
        <end position="66"/>
    </location>
</feature>
<dbReference type="Gene3D" id="3.40.50.2300">
    <property type="match status" value="2"/>
</dbReference>
<proteinExistence type="predicted"/>
<keyword evidence="6" id="KW-1185">Reference proteome</keyword>
<gene>
    <name evidence="5" type="ORF">ACFFF6_13615</name>
</gene>
<evidence type="ECO:0000259" key="4">
    <source>
        <dbReference type="PROSITE" id="PS50932"/>
    </source>
</evidence>
<evidence type="ECO:0000256" key="2">
    <source>
        <dbReference type="ARBA" id="ARBA00023125"/>
    </source>
</evidence>
<sequence length="352" mass="37620">MTPTRRGARPTLADVAERSGMSKAAVSLILNNRPGSRLSEEAAERVRAAAAELGYRPNPAAQSLRLGRTRTIGLVSDEVTLTRHASGMISGALESAKRHDHTVLIAETGGDPAGIADAFDAMLDRRVDGMVVCLMAARMIDVPETTADIPVVLVNGTSPADHPHVLPDERPAGHAMAQMLLDAGHRRIGILGDLPEEIWGDPRRSATIALRFAGIDQALDAAGITPARSPIPEWTPEAGHRQTHRLLEANPDLTAILAGNDAVAFGVYQALHERQLRVPEDISVVSFDDEELATYLRPGLTTARLPYDTMAALGVDMLLGDRELSHELVPMPVIRRESVAPAPAPTAHGDTP</sequence>
<dbReference type="InterPro" id="IPR010982">
    <property type="entry name" value="Lambda_DNA-bd_dom_sf"/>
</dbReference>
<dbReference type="InterPro" id="IPR000843">
    <property type="entry name" value="HTH_LacI"/>
</dbReference>
<dbReference type="SMART" id="SM00354">
    <property type="entry name" value="HTH_LACI"/>
    <property type="match status" value="1"/>
</dbReference>
<dbReference type="Pfam" id="PF00356">
    <property type="entry name" value="LacI"/>
    <property type="match status" value="1"/>
</dbReference>
<dbReference type="PANTHER" id="PTHR30146:SF109">
    <property type="entry name" value="HTH-TYPE TRANSCRIPTIONAL REGULATOR GALS"/>
    <property type="match status" value="1"/>
</dbReference>
<dbReference type="Gene3D" id="1.10.260.40">
    <property type="entry name" value="lambda repressor-like DNA-binding domains"/>
    <property type="match status" value="1"/>
</dbReference>
<dbReference type="PANTHER" id="PTHR30146">
    <property type="entry name" value="LACI-RELATED TRANSCRIPTIONAL REPRESSOR"/>
    <property type="match status" value="1"/>
</dbReference>
<organism evidence="5 6">
    <name type="scientific">Brachybacterium hainanense</name>
    <dbReference type="NCBI Taxonomy" id="1541174"/>
    <lineage>
        <taxon>Bacteria</taxon>
        <taxon>Bacillati</taxon>
        <taxon>Actinomycetota</taxon>
        <taxon>Actinomycetes</taxon>
        <taxon>Micrococcales</taxon>
        <taxon>Dermabacteraceae</taxon>
        <taxon>Brachybacterium</taxon>
    </lineage>
</organism>
<keyword evidence="3" id="KW-0804">Transcription</keyword>
<name>A0ABV6RDE4_9MICO</name>
<dbReference type="EMBL" id="JBHLSV010000017">
    <property type="protein sequence ID" value="MFC0674999.1"/>
    <property type="molecule type" value="Genomic_DNA"/>
</dbReference>
<dbReference type="PROSITE" id="PS50932">
    <property type="entry name" value="HTH_LACI_2"/>
    <property type="match status" value="1"/>
</dbReference>
<dbReference type="GO" id="GO:0003677">
    <property type="term" value="F:DNA binding"/>
    <property type="evidence" value="ECO:0007669"/>
    <property type="project" value="UniProtKB-KW"/>
</dbReference>
<protein>
    <submittedName>
        <fullName evidence="5">LacI family DNA-binding transcriptional regulator</fullName>
    </submittedName>
</protein>
<dbReference type="CDD" id="cd01392">
    <property type="entry name" value="HTH_LacI"/>
    <property type="match status" value="1"/>
</dbReference>
<dbReference type="InterPro" id="IPR046335">
    <property type="entry name" value="LacI/GalR-like_sensor"/>
</dbReference>
<dbReference type="SUPFAM" id="SSF53822">
    <property type="entry name" value="Periplasmic binding protein-like I"/>
    <property type="match status" value="1"/>
</dbReference>
<evidence type="ECO:0000256" key="3">
    <source>
        <dbReference type="ARBA" id="ARBA00023163"/>
    </source>
</evidence>
<evidence type="ECO:0000313" key="6">
    <source>
        <dbReference type="Proteomes" id="UP001589793"/>
    </source>
</evidence>
<dbReference type="Proteomes" id="UP001589793">
    <property type="component" value="Unassembled WGS sequence"/>
</dbReference>
<evidence type="ECO:0000256" key="1">
    <source>
        <dbReference type="ARBA" id="ARBA00023015"/>
    </source>
</evidence>
<evidence type="ECO:0000313" key="5">
    <source>
        <dbReference type="EMBL" id="MFC0674999.1"/>
    </source>
</evidence>